<comment type="cofactor">
    <cofactor evidence="15">
        <name>Mg(2+)</name>
        <dbReference type="ChEBI" id="CHEBI:18420"/>
    </cofactor>
</comment>
<evidence type="ECO:0000256" key="5">
    <source>
        <dbReference type="ARBA" id="ARBA00022490"/>
    </source>
</evidence>
<dbReference type="Gene3D" id="3.30.160.20">
    <property type="match status" value="1"/>
</dbReference>
<evidence type="ECO:0000256" key="1">
    <source>
        <dbReference type="ARBA" id="ARBA00000109"/>
    </source>
</evidence>
<dbReference type="PANTHER" id="PTHR11207:SF0">
    <property type="entry name" value="RIBONUCLEASE 3"/>
    <property type="match status" value="1"/>
</dbReference>
<keyword evidence="5 15" id="KW-0963">Cytoplasm</keyword>
<dbReference type="InterPro" id="IPR011907">
    <property type="entry name" value="RNase_III"/>
</dbReference>
<dbReference type="GO" id="GO:0010468">
    <property type="term" value="P:regulation of gene expression"/>
    <property type="evidence" value="ECO:0007669"/>
    <property type="project" value="TreeGrafter"/>
</dbReference>
<dbReference type="AlphaFoldDB" id="A0A1F5MIX0"/>
<keyword evidence="6 15" id="KW-0698">rRNA processing</keyword>
<keyword evidence="14 15" id="KW-0694">RNA-binding</keyword>
<evidence type="ECO:0000259" key="16">
    <source>
        <dbReference type="PROSITE" id="PS50137"/>
    </source>
</evidence>
<dbReference type="SUPFAM" id="SSF69065">
    <property type="entry name" value="RNase III domain-like"/>
    <property type="match status" value="1"/>
</dbReference>
<evidence type="ECO:0000259" key="17">
    <source>
        <dbReference type="PROSITE" id="PS50142"/>
    </source>
</evidence>
<evidence type="ECO:0000256" key="2">
    <source>
        <dbReference type="ARBA" id="ARBA00004496"/>
    </source>
</evidence>
<dbReference type="PROSITE" id="PS50142">
    <property type="entry name" value="RNASE_3_2"/>
    <property type="match status" value="1"/>
</dbReference>
<dbReference type="SMART" id="SM00535">
    <property type="entry name" value="RIBOc"/>
    <property type="match status" value="1"/>
</dbReference>
<feature type="domain" description="RNase III" evidence="17">
    <location>
        <begin position="5"/>
        <end position="133"/>
    </location>
</feature>
<comment type="function">
    <text evidence="15">Digests double-stranded RNA. Involved in the processing of primary rRNA transcript to yield the immediate precursors to the large and small rRNAs (23S and 16S). Processes some mRNAs, and tRNAs when they are encoded in the rRNA operon. Processes pre-crRNA and tracrRNA of type II CRISPR loci if present in the organism.</text>
</comment>
<evidence type="ECO:0000256" key="6">
    <source>
        <dbReference type="ARBA" id="ARBA00022552"/>
    </source>
</evidence>
<dbReference type="InterPro" id="IPR036389">
    <property type="entry name" value="RNase_III_sf"/>
</dbReference>
<feature type="binding site" evidence="15">
    <location>
        <position position="122"/>
    </location>
    <ligand>
        <name>Mg(2+)</name>
        <dbReference type="ChEBI" id="CHEBI:18420"/>
    </ligand>
</feature>
<accession>A0A1F5MIX0</accession>
<comment type="subunit">
    <text evidence="4 15">Homodimer.</text>
</comment>
<feature type="binding site" evidence="15">
    <location>
        <position position="46"/>
    </location>
    <ligand>
        <name>Mg(2+)</name>
        <dbReference type="ChEBI" id="CHEBI:18420"/>
    </ligand>
</feature>
<protein>
    <recommendedName>
        <fullName evidence="15">Ribonuclease 3</fullName>
        <ecNumber evidence="15">3.1.26.3</ecNumber>
    </recommendedName>
    <alternativeName>
        <fullName evidence="15">Ribonuclease III</fullName>
        <shortName evidence="15">RNase III</shortName>
    </alternativeName>
</protein>
<feature type="active site" evidence="15">
    <location>
        <position position="122"/>
    </location>
</feature>
<keyword evidence="12 15" id="KW-0378">Hydrolase</keyword>
<dbReference type="GO" id="GO:0004525">
    <property type="term" value="F:ribonuclease III activity"/>
    <property type="evidence" value="ECO:0007669"/>
    <property type="project" value="UniProtKB-UniRule"/>
</dbReference>
<dbReference type="SMART" id="SM00358">
    <property type="entry name" value="DSRM"/>
    <property type="match status" value="1"/>
</dbReference>
<evidence type="ECO:0000256" key="10">
    <source>
        <dbReference type="ARBA" id="ARBA00022723"/>
    </source>
</evidence>
<dbReference type="EC" id="3.1.26.3" evidence="15"/>
<dbReference type="GO" id="GO:0046872">
    <property type="term" value="F:metal ion binding"/>
    <property type="evidence" value="ECO:0007669"/>
    <property type="project" value="UniProtKB-KW"/>
</dbReference>
<dbReference type="PANTHER" id="PTHR11207">
    <property type="entry name" value="RIBONUCLEASE III"/>
    <property type="match status" value="1"/>
</dbReference>
<sequence>MQDNLVRVLSRYNLYPKNISFYETAFTHRSFLNESKKTLESNERLEFLGDAILSFIVSSYIYNQRASDTEGDLTNIRAYIVKTDSLAIVSKQLGLGELLKLSKGEETSGGRDNTQLLANTFESLLGAIYMDLGIEAAMNFVHTTLIPIFAKEIQVGAPKDAKSELQELVQSKYQVSPFYKILTTTGPDHAKQFEVGVFVRDEMLGKGEGNSKQTAEEVAAKQAVSRLQGNTL</sequence>
<dbReference type="CDD" id="cd00593">
    <property type="entry name" value="RIBOc"/>
    <property type="match status" value="1"/>
</dbReference>
<evidence type="ECO:0000256" key="14">
    <source>
        <dbReference type="ARBA" id="ARBA00022884"/>
    </source>
</evidence>
<dbReference type="GO" id="GO:0006397">
    <property type="term" value="P:mRNA processing"/>
    <property type="evidence" value="ECO:0007669"/>
    <property type="project" value="UniProtKB-UniRule"/>
</dbReference>
<dbReference type="PROSITE" id="PS00517">
    <property type="entry name" value="RNASE_3_1"/>
    <property type="match status" value="1"/>
</dbReference>
<evidence type="ECO:0000256" key="4">
    <source>
        <dbReference type="ARBA" id="ARBA00011738"/>
    </source>
</evidence>
<dbReference type="GO" id="GO:0019843">
    <property type="term" value="F:rRNA binding"/>
    <property type="evidence" value="ECO:0007669"/>
    <property type="project" value="UniProtKB-KW"/>
</dbReference>
<dbReference type="HAMAP" id="MF_00104">
    <property type="entry name" value="RNase_III"/>
    <property type="match status" value="1"/>
</dbReference>
<feature type="active site" evidence="15">
    <location>
        <position position="50"/>
    </location>
</feature>
<comment type="caution">
    <text evidence="18">The sequence shown here is derived from an EMBL/GenBank/DDBJ whole genome shotgun (WGS) entry which is preliminary data.</text>
</comment>
<keyword evidence="7 15" id="KW-0507">mRNA processing</keyword>
<dbReference type="Pfam" id="PF00035">
    <property type="entry name" value="dsrm"/>
    <property type="match status" value="1"/>
</dbReference>
<evidence type="ECO:0000256" key="7">
    <source>
        <dbReference type="ARBA" id="ARBA00022664"/>
    </source>
</evidence>
<keyword evidence="10 15" id="KW-0479">Metal-binding</keyword>
<evidence type="ECO:0000256" key="3">
    <source>
        <dbReference type="ARBA" id="ARBA00010183"/>
    </source>
</evidence>
<keyword evidence="11 15" id="KW-0255">Endonuclease</keyword>
<evidence type="ECO:0000256" key="11">
    <source>
        <dbReference type="ARBA" id="ARBA00022759"/>
    </source>
</evidence>
<organism evidence="18 19">
    <name type="scientific">Candidatus Daviesbacteria bacterium RIFCSPLOWO2_01_FULL_40_24</name>
    <dbReference type="NCBI Taxonomy" id="1797787"/>
    <lineage>
        <taxon>Bacteria</taxon>
        <taxon>Candidatus Daviesiibacteriota</taxon>
    </lineage>
</organism>
<dbReference type="Proteomes" id="UP000178017">
    <property type="component" value="Unassembled WGS sequence"/>
</dbReference>
<feature type="domain" description="DRBM" evidence="16">
    <location>
        <begin position="160"/>
        <end position="229"/>
    </location>
</feature>
<dbReference type="InterPro" id="IPR014720">
    <property type="entry name" value="dsRBD_dom"/>
</dbReference>
<dbReference type="GO" id="GO:0003725">
    <property type="term" value="F:double-stranded RNA binding"/>
    <property type="evidence" value="ECO:0007669"/>
    <property type="project" value="TreeGrafter"/>
</dbReference>
<dbReference type="GO" id="GO:0005737">
    <property type="term" value="C:cytoplasm"/>
    <property type="evidence" value="ECO:0007669"/>
    <property type="project" value="UniProtKB-SubCell"/>
</dbReference>
<evidence type="ECO:0000256" key="8">
    <source>
        <dbReference type="ARBA" id="ARBA00022694"/>
    </source>
</evidence>
<dbReference type="InterPro" id="IPR000999">
    <property type="entry name" value="RNase_III_dom"/>
</dbReference>
<dbReference type="PROSITE" id="PS50137">
    <property type="entry name" value="DS_RBD"/>
    <property type="match status" value="1"/>
</dbReference>
<name>A0A1F5MIX0_9BACT</name>
<evidence type="ECO:0000313" key="19">
    <source>
        <dbReference type="Proteomes" id="UP000178017"/>
    </source>
</evidence>
<dbReference type="Pfam" id="PF14622">
    <property type="entry name" value="Ribonucleas_3_3"/>
    <property type="match status" value="1"/>
</dbReference>
<dbReference type="EMBL" id="MFDO01000020">
    <property type="protein sequence ID" value="OGE65298.1"/>
    <property type="molecule type" value="Genomic_DNA"/>
</dbReference>
<gene>
    <name evidence="15" type="primary">rnc</name>
    <name evidence="18" type="ORF">A3B49_00350</name>
</gene>
<dbReference type="FunFam" id="1.10.1520.10:FF:000001">
    <property type="entry name" value="Ribonuclease 3"/>
    <property type="match status" value="1"/>
</dbReference>
<evidence type="ECO:0000256" key="9">
    <source>
        <dbReference type="ARBA" id="ARBA00022722"/>
    </source>
</evidence>
<proteinExistence type="inferred from homology"/>
<evidence type="ECO:0000256" key="12">
    <source>
        <dbReference type="ARBA" id="ARBA00022801"/>
    </source>
</evidence>
<evidence type="ECO:0000256" key="15">
    <source>
        <dbReference type="HAMAP-Rule" id="MF_00104"/>
    </source>
</evidence>
<comment type="catalytic activity">
    <reaction evidence="1 15">
        <text>Endonucleolytic cleavage to 5'-phosphomonoester.</text>
        <dbReference type="EC" id="3.1.26.3"/>
    </reaction>
</comment>
<keyword evidence="15" id="KW-0699">rRNA-binding</keyword>
<keyword evidence="8 15" id="KW-0819">tRNA processing</keyword>
<dbReference type="GO" id="GO:0006364">
    <property type="term" value="P:rRNA processing"/>
    <property type="evidence" value="ECO:0007669"/>
    <property type="project" value="UniProtKB-UniRule"/>
</dbReference>
<dbReference type="CDD" id="cd10845">
    <property type="entry name" value="DSRM_RNAse_III_family"/>
    <property type="match status" value="1"/>
</dbReference>
<keyword evidence="9 15" id="KW-0540">Nuclease</keyword>
<reference evidence="18 19" key="1">
    <citation type="journal article" date="2016" name="Nat. Commun.">
        <title>Thousands of microbial genomes shed light on interconnected biogeochemical processes in an aquifer system.</title>
        <authorList>
            <person name="Anantharaman K."/>
            <person name="Brown C.T."/>
            <person name="Hug L.A."/>
            <person name="Sharon I."/>
            <person name="Castelle C.J."/>
            <person name="Probst A.J."/>
            <person name="Thomas B.C."/>
            <person name="Singh A."/>
            <person name="Wilkins M.J."/>
            <person name="Karaoz U."/>
            <person name="Brodie E.L."/>
            <person name="Williams K.H."/>
            <person name="Hubbard S.S."/>
            <person name="Banfield J.F."/>
        </authorList>
    </citation>
    <scope>NUCLEOTIDE SEQUENCE [LARGE SCALE GENOMIC DNA]</scope>
</reference>
<feature type="binding site" evidence="15">
    <location>
        <position position="119"/>
    </location>
    <ligand>
        <name>Mg(2+)</name>
        <dbReference type="ChEBI" id="CHEBI:18420"/>
    </ligand>
</feature>
<evidence type="ECO:0000313" key="18">
    <source>
        <dbReference type="EMBL" id="OGE65298.1"/>
    </source>
</evidence>
<comment type="subcellular location">
    <subcellularLocation>
        <location evidence="2 15">Cytoplasm</location>
    </subcellularLocation>
</comment>
<dbReference type="Gene3D" id="1.10.1520.10">
    <property type="entry name" value="Ribonuclease III domain"/>
    <property type="match status" value="1"/>
</dbReference>
<dbReference type="SUPFAM" id="SSF54768">
    <property type="entry name" value="dsRNA-binding domain-like"/>
    <property type="match status" value="1"/>
</dbReference>
<dbReference type="GO" id="GO:0008033">
    <property type="term" value="P:tRNA processing"/>
    <property type="evidence" value="ECO:0007669"/>
    <property type="project" value="UniProtKB-KW"/>
</dbReference>
<dbReference type="NCBIfam" id="TIGR02191">
    <property type="entry name" value="RNaseIII"/>
    <property type="match status" value="1"/>
</dbReference>
<keyword evidence="13 15" id="KW-0460">Magnesium</keyword>
<dbReference type="FunFam" id="3.30.160.20:FF:000003">
    <property type="entry name" value="Ribonuclease 3"/>
    <property type="match status" value="1"/>
</dbReference>
<dbReference type="GO" id="GO:0042802">
    <property type="term" value="F:identical protein binding"/>
    <property type="evidence" value="ECO:0007669"/>
    <property type="project" value="UniProtKB-ARBA"/>
</dbReference>
<comment type="similarity">
    <text evidence="3">Belongs to the ribonuclease III family.</text>
</comment>
<evidence type="ECO:0000256" key="13">
    <source>
        <dbReference type="ARBA" id="ARBA00022842"/>
    </source>
</evidence>